<feature type="compositionally biased region" description="Low complexity" evidence="1">
    <location>
        <begin position="148"/>
        <end position="160"/>
    </location>
</feature>
<keyword evidence="3" id="KW-1185">Reference proteome</keyword>
<reference evidence="2" key="1">
    <citation type="submission" date="2023-07" db="EMBL/GenBank/DDBJ databases">
        <authorList>
            <consortium name="CYATHOMIX"/>
        </authorList>
    </citation>
    <scope>NUCLEOTIDE SEQUENCE</scope>
    <source>
        <strain evidence="2">N/A</strain>
    </source>
</reference>
<feature type="compositionally biased region" description="Basic residues" evidence="1">
    <location>
        <begin position="94"/>
        <end position="125"/>
    </location>
</feature>
<feature type="region of interest" description="Disordered" evidence="1">
    <location>
        <begin position="40"/>
        <end position="198"/>
    </location>
</feature>
<dbReference type="Proteomes" id="UP001176961">
    <property type="component" value="Unassembled WGS sequence"/>
</dbReference>
<organism evidence="2 3">
    <name type="scientific">Cylicocyclus nassatus</name>
    <name type="common">Nematode worm</name>
    <dbReference type="NCBI Taxonomy" id="53992"/>
    <lineage>
        <taxon>Eukaryota</taxon>
        <taxon>Metazoa</taxon>
        <taxon>Ecdysozoa</taxon>
        <taxon>Nematoda</taxon>
        <taxon>Chromadorea</taxon>
        <taxon>Rhabditida</taxon>
        <taxon>Rhabditina</taxon>
        <taxon>Rhabditomorpha</taxon>
        <taxon>Strongyloidea</taxon>
        <taxon>Strongylidae</taxon>
        <taxon>Cylicocyclus</taxon>
    </lineage>
</organism>
<proteinExistence type="predicted"/>
<evidence type="ECO:0000313" key="2">
    <source>
        <dbReference type="EMBL" id="CAJ0600554.1"/>
    </source>
</evidence>
<sequence>SFLYSITPEHPSYVRSTTENIHQESIKIPTSMLKAINTRKQSDVKENENATAKASNAGASLRQKGKEGGALAFSDSKKYTIKSNTNEAAPMSKHVSKSRRRSSRRASKKRNAKHGKVRRGTKRRQSTKERSRPKSRKSERSKKKTSKKLSLPASKASSSSDHLSIKGTLEEAKTQNTRAKSKGGGSPLQHSAEKTRST</sequence>
<feature type="compositionally biased region" description="Basic and acidic residues" evidence="1">
    <location>
        <begin position="126"/>
        <end position="138"/>
    </location>
</feature>
<feature type="compositionally biased region" description="Polar residues" evidence="1">
    <location>
        <begin position="49"/>
        <end position="58"/>
    </location>
</feature>
<dbReference type="AlphaFoldDB" id="A0AA36GYR0"/>
<gene>
    <name evidence="2" type="ORF">CYNAS_LOCUS12537</name>
</gene>
<accession>A0AA36GYR0</accession>
<feature type="non-terminal residue" evidence="2">
    <location>
        <position position="1"/>
    </location>
</feature>
<evidence type="ECO:0000256" key="1">
    <source>
        <dbReference type="SAM" id="MobiDB-lite"/>
    </source>
</evidence>
<name>A0AA36GYR0_CYLNA</name>
<evidence type="ECO:0000313" key="3">
    <source>
        <dbReference type="Proteomes" id="UP001176961"/>
    </source>
</evidence>
<protein>
    <submittedName>
        <fullName evidence="2">Uncharacterized protein</fullName>
    </submittedName>
</protein>
<comment type="caution">
    <text evidence="2">The sequence shown here is derived from an EMBL/GenBank/DDBJ whole genome shotgun (WGS) entry which is preliminary data.</text>
</comment>
<dbReference type="EMBL" id="CATQJL010000223">
    <property type="protein sequence ID" value="CAJ0600554.1"/>
    <property type="molecule type" value="Genomic_DNA"/>
</dbReference>
<feature type="non-terminal residue" evidence="2">
    <location>
        <position position="198"/>
    </location>
</feature>